<gene>
    <name evidence="2" type="ORF">M404DRAFT_163527</name>
</gene>
<dbReference type="Proteomes" id="UP000054217">
    <property type="component" value="Unassembled WGS sequence"/>
</dbReference>
<dbReference type="HOGENOM" id="CLU_128855_0_0_1"/>
<reference evidence="3" key="2">
    <citation type="submission" date="2015-01" db="EMBL/GenBank/DDBJ databases">
        <title>Evolutionary Origins and Diversification of the Mycorrhizal Mutualists.</title>
        <authorList>
            <consortium name="DOE Joint Genome Institute"/>
            <consortium name="Mycorrhizal Genomics Consortium"/>
            <person name="Kohler A."/>
            <person name="Kuo A."/>
            <person name="Nagy L.G."/>
            <person name="Floudas D."/>
            <person name="Copeland A."/>
            <person name="Barry K.W."/>
            <person name="Cichocki N."/>
            <person name="Veneault-Fourrey C."/>
            <person name="LaButti K."/>
            <person name="Lindquist E.A."/>
            <person name="Lipzen A."/>
            <person name="Lundell T."/>
            <person name="Morin E."/>
            <person name="Murat C."/>
            <person name="Riley R."/>
            <person name="Ohm R."/>
            <person name="Sun H."/>
            <person name="Tunlid A."/>
            <person name="Henrissat B."/>
            <person name="Grigoriev I.V."/>
            <person name="Hibbett D.S."/>
            <person name="Martin F."/>
        </authorList>
    </citation>
    <scope>NUCLEOTIDE SEQUENCE [LARGE SCALE GENOMIC DNA]</scope>
    <source>
        <strain evidence="3">Marx 270</strain>
    </source>
</reference>
<evidence type="ECO:0000313" key="2">
    <source>
        <dbReference type="EMBL" id="KIN96310.1"/>
    </source>
</evidence>
<evidence type="ECO:0000256" key="1">
    <source>
        <dbReference type="SAM" id="MobiDB-lite"/>
    </source>
</evidence>
<feature type="compositionally biased region" description="Low complexity" evidence="1">
    <location>
        <begin position="1"/>
        <end position="15"/>
    </location>
</feature>
<dbReference type="AlphaFoldDB" id="A0A0C3NKZ3"/>
<sequence length="147" mass="15987">MNSPEPSSPVSSDSSAGTPPPDDFQSSVNNRDQQRILTAINTQPLSVGPMQSPTGSSKRRLPVGSFHEGPSLRDAKSRRREDATSSSRRHAADNQGQHPSTTPGPPGQIRSDYIPRRDKDDLVDTGLVEQLRKEFGDPFIEAFGAKH</sequence>
<dbReference type="OrthoDB" id="2726318at2759"/>
<feature type="compositionally biased region" description="Basic and acidic residues" evidence="1">
    <location>
        <begin position="70"/>
        <end position="83"/>
    </location>
</feature>
<feature type="region of interest" description="Disordered" evidence="1">
    <location>
        <begin position="1"/>
        <end position="121"/>
    </location>
</feature>
<accession>A0A0C3NKZ3</accession>
<proteinExistence type="predicted"/>
<feature type="compositionally biased region" description="Polar residues" evidence="1">
    <location>
        <begin position="24"/>
        <end position="56"/>
    </location>
</feature>
<dbReference type="EMBL" id="KN832049">
    <property type="protein sequence ID" value="KIN96310.1"/>
    <property type="molecule type" value="Genomic_DNA"/>
</dbReference>
<name>A0A0C3NKZ3_PISTI</name>
<keyword evidence="3" id="KW-1185">Reference proteome</keyword>
<organism evidence="2 3">
    <name type="scientific">Pisolithus tinctorius Marx 270</name>
    <dbReference type="NCBI Taxonomy" id="870435"/>
    <lineage>
        <taxon>Eukaryota</taxon>
        <taxon>Fungi</taxon>
        <taxon>Dikarya</taxon>
        <taxon>Basidiomycota</taxon>
        <taxon>Agaricomycotina</taxon>
        <taxon>Agaricomycetes</taxon>
        <taxon>Agaricomycetidae</taxon>
        <taxon>Boletales</taxon>
        <taxon>Sclerodermatineae</taxon>
        <taxon>Pisolithaceae</taxon>
        <taxon>Pisolithus</taxon>
    </lineage>
</organism>
<dbReference type="InParanoid" id="A0A0C3NKZ3"/>
<protein>
    <submittedName>
        <fullName evidence="2">Uncharacterized protein</fullName>
    </submittedName>
</protein>
<evidence type="ECO:0000313" key="3">
    <source>
        <dbReference type="Proteomes" id="UP000054217"/>
    </source>
</evidence>
<reference evidence="2 3" key="1">
    <citation type="submission" date="2014-04" db="EMBL/GenBank/DDBJ databases">
        <authorList>
            <consortium name="DOE Joint Genome Institute"/>
            <person name="Kuo A."/>
            <person name="Kohler A."/>
            <person name="Costa M.D."/>
            <person name="Nagy L.G."/>
            <person name="Floudas D."/>
            <person name="Copeland A."/>
            <person name="Barry K.W."/>
            <person name="Cichocki N."/>
            <person name="Veneault-Fourrey C."/>
            <person name="LaButti K."/>
            <person name="Lindquist E.A."/>
            <person name="Lipzen A."/>
            <person name="Lundell T."/>
            <person name="Morin E."/>
            <person name="Murat C."/>
            <person name="Sun H."/>
            <person name="Tunlid A."/>
            <person name="Henrissat B."/>
            <person name="Grigoriev I.V."/>
            <person name="Hibbett D.S."/>
            <person name="Martin F."/>
            <person name="Nordberg H.P."/>
            <person name="Cantor M.N."/>
            <person name="Hua S.X."/>
        </authorList>
    </citation>
    <scope>NUCLEOTIDE SEQUENCE [LARGE SCALE GENOMIC DNA]</scope>
    <source>
        <strain evidence="2 3">Marx 270</strain>
    </source>
</reference>